<comment type="caution">
    <text evidence="2">The sequence shown here is derived from an EMBL/GenBank/DDBJ whole genome shotgun (WGS) entry which is preliminary data.</text>
</comment>
<feature type="domain" description="Cupin type-2" evidence="1">
    <location>
        <begin position="38"/>
        <end position="102"/>
    </location>
</feature>
<gene>
    <name evidence="2" type="ORF">C474_09759</name>
</gene>
<dbReference type="InterPro" id="IPR014710">
    <property type="entry name" value="RmlC-like_jellyroll"/>
</dbReference>
<dbReference type="InParanoid" id="M0D6J6"/>
<proteinExistence type="predicted"/>
<dbReference type="SUPFAM" id="SSF51182">
    <property type="entry name" value="RmlC-like cupins"/>
    <property type="match status" value="1"/>
</dbReference>
<dbReference type="InterPro" id="IPR013096">
    <property type="entry name" value="Cupin_2"/>
</dbReference>
<organism evidence="2 3">
    <name type="scientific">Halogeometricum pallidum JCM 14848</name>
    <dbReference type="NCBI Taxonomy" id="1227487"/>
    <lineage>
        <taxon>Archaea</taxon>
        <taxon>Methanobacteriati</taxon>
        <taxon>Methanobacteriota</taxon>
        <taxon>Stenosarchaea group</taxon>
        <taxon>Halobacteria</taxon>
        <taxon>Halobacteriales</taxon>
        <taxon>Haloferacaceae</taxon>
        <taxon>Halogeometricum</taxon>
    </lineage>
</organism>
<dbReference type="RefSeq" id="WP_008386250.1">
    <property type="nucleotide sequence ID" value="NZ_AOIV01000023.1"/>
</dbReference>
<dbReference type="Pfam" id="PF07883">
    <property type="entry name" value="Cupin_2"/>
    <property type="match status" value="1"/>
</dbReference>
<dbReference type="InterPro" id="IPR011051">
    <property type="entry name" value="RmlC_Cupin_sf"/>
</dbReference>
<dbReference type="EMBL" id="AOIV01000023">
    <property type="protein sequence ID" value="ELZ31111.1"/>
    <property type="molecule type" value="Genomic_DNA"/>
</dbReference>
<keyword evidence="3" id="KW-1185">Reference proteome</keyword>
<dbReference type="OrthoDB" id="192542at2157"/>
<name>M0D6J6_HALPD</name>
<dbReference type="eggNOG" id="arCOG02998">
    <property type="taxonomic scope" value="Archaea"/>
</dbReference>
<dbReference type="Gene3D" id="2.60.120.10">
    <property type="entry name" value="Jelly Rolls"/>
    <property type="match status" value="1"/>
</dbReference>
<dbReference type="Proteomes" id="UP000011513">
    <property type="component" value="Unassembled WGS sequence"/>
</dbReference>
<evidence type="ECO:0000259" key="1">
    <source>
        <dbReference type="Pfam" id="PF07883"/>
    </source>
</evidence>
<accession>M0D6J6</accession>
<sequence length="128" mass="14094">MGYRVVDCETVEPSDDRDCEMRRLSGPAELENVALNRFRAEPGQELPLAYHYHEEQEEVFYVLSGTLSVETPEETYEVGENCLFAVDPGSPQRAYNPADADDAVNVLALGAPPVSGDAVPYDPEDGEE</sequence>
<protein>
    <submittedName>
        <fullName evidence="2">Cupin</fullName>
    </submittedName>
</protein>
<evidence type="ECO:0000313" key="3">
    <source>
        <dbReference type="Proteomes" id="UP000011513"/>
    </source>
</evidence>
<evidence type="ECO:0000313" key="2">
    <source>
        <dbReference type="EMBL" id="ELZ31111.1"/>
    </source>
</evidence>
<dbReference type="AlphaFoldDB" id="M0D6J6"/>
<reference evidence="2 3" key="1">
    <citation type="journal article" date="2014" name="PLoS Genet.">
        <title>Phylogenetically driven sequencing of extremely halophilic archaea reveals strategies for static and dynamic osmo-response.</title>
        <authorList>
            <person name="Becker E.A."/>
            <person name="Seitzer P.M."/>
            <person name="Tritt A."/>
            <person name="Larsen D."/>
            <person name="Krusor M."/>
            <person name="Yao A.I."/>
            <person name="Wu D."/>
            <person name="Madern D."/>
            <person name="Eisen J.A."/>
            <person name="Darling A.E."/>
            <person name="Facciotti M.T."/>
        </authorList>
    </citation>
    <scope>NUCLEOTIDE SEQUENCE [LARGE SCALE GENOMIC DNA]</scope>
    <source>
        <strain evidence="2 3">JCM 14848</strain>
    </source>
</reference>